<evidence type="ECO:0000313" key="14">
    <source>
        <dbReference type="Proteomes" id="UP001215151"/>
    </source>
</evidence>
<dbReference type="InterPro" id="IPR047854">
    <property type="entry name" value="RFC_lid"/>
</dbReference>
<dbReference type="GO" id="GO:0006260">
    <property type="term" value="P:DNA replication"/>
    <property type="evidence" value="ECO:0007669"/>
    <property type="project" value="UniProtKB-KW"/>
</dbReference>
<dbReference type="EMBL" id="JAPEVG010000101">
    <property type="protein sequence ID" value="KAJ8483053.1"/>
    <property type="molecule type" value="Genomic_DNA"/>
</dbReference>
<evidence type="ECO:0000256" key="3">
    <source>
        <dbReference type="ARBA" id="ARBA00019824"/>
    </source>
</evidence>
<dbReference type="InterPro" id="IPR027417">
    <property type="entry name" value="P-loop_NTPase"/>
</dbReference>
<dbReference type="GO" id="GO:0016887">
    <property type="term" value="F:ATP hydrolysis activity"/>
    <property type="evidence" value="ECO:0007669"/>
    <property type="project" value="InterPro"/>
</dbReference>
<dbReference type="GO" id="GO:0005634">
    <property type="term" value="C:nucleus"/>
    <property type="evidence" value="ECO:0007669"/>
    <property type="project" value="UniProtKB-SubCell"/>
</dbReference>
<evidence type="ECO:0000256" key="4">
    <source>
        <dbReference type="ARBA" id="ARBA00022705"/>
    </source>
</evidence>
<dbReference type="InterPro" id="IPR053016">
    <property type="entry name" value="CTF18-RFC_complex"/>
</dbReference>
<evidence type="ECO:0000256" key="8">
    <source>
        <dbReference type="ARBA" id="ARBA00023242"/>
    </source>
</evidence>
<dbReference type="InterPro" id="IPR010655">
    <property type="entry name" value="Clp1_C"/>
</dbReference>
<keyword evidence="14" id="KW-1185">Reference proteome</keyword>
<dbReference type="InterPro" id="IPR003593">
    <property type="entry name" value="AAA+_ATPase"/>
</dbReference>
<keyword evidence="5" id="KW-0547">Nucleotide-binding</keyword>
<evidence type="ECO:0000256" key="10">
    <source>
        <dbReference type="ARBA" id="ARBA00043975"/>
    </source>
</evidence>
<dbReference type="Pfam" id="PF16575">
    <property type="entry name" value="CLP1_P"/>
    <property type="match status" value="1"/>
</dbReference>
<feature type="region of interest" description="Disordered" evidence="11">
    <location>
        <begin position="472"/>
        <end position="492"/>
    </location>
</feature>
<keyword evidence="6" id="KW-0067">ATP-binding</keyword>
<dbReference type="GO" id="GO:0003677">
    <property type="term" value="F:DNA binding"/>
    <property type="evidence" value="ECO:0007669"/>
    <property type="project" value="UniProtKB-KW"/>
</dbReference>
<evidence type="ECO:0000256" key="2">
    <source>
        <dbReference type="ARBA" id="ARBA00018706"/>
    </source>
</evidence>
<dbReference type="InterPro" id="IPR038238">
    <property type="entry name" value="Clp1_C_sf"/>
</dbReference>
<dbReference type="InterPro" id="IPR003959">
    <property type="entry name" value="ATPase_AAA_core"/>
</dbReference>
<dbReference type="GO" id="GO:0005524">
    <property type="term" value="F:ATP binding"/>
    <property type="evidence" value="ECO:0007669"/>
    <property type="project" value="UniProtKB-KW"/>
</dbReference>
<feature type="domain" description="AAA+ ATPase" evidence="12">
    <location>
        <begin position="37"/>
        <end position="229"/>
    </location>
</feature>
<organism evidence="13 14">
    <name type="scientific">Trametes cubensis</name>
    <dbReference type="NCBI Taxonomy" id="1111947"/>
    <lineage>
        <taxon>Eukaryota</taxon>
        <taxon>Fungi</taxon>
        <taxon>Dikarya</taxon>
        <taxon>Basidiomycota</taxon>
        <taxon>Agaricomycotina</taxon>
        <taxon>Agaricomycetes</taxon>
        <taxon>Polyporales</taxon>
        <taxon>Polyporaceae</taxon>
        <taxon>Trametes</taxon>
    </lineage>
</organism>
<feature type="region of interest" description="Disordered" evidence="11">
    <location>
        <begin position="25"/>
        <end position="47"/>
    </location>
</feature>
<keyword evidence="7" id="KW-0238">DNA-binding</keyword>
<keyword evidence="4" id="KW-0235">DNA replication</keyword>
<dbReference type="Proteomes" id="UP001215151">
    <property type="component" value="Unassembled WGS sequence"/>
</dbReference>
<evidence type="ECO:0000256" key="7">
    <source>
        <dbReference type="ARBA" id="ARBA00023125"/>
    </source>
</evidence>
<comment type="subcellular location">
    <subcellularLocation>
        <location evidence="1">Nucleus</location>
    </subcellularLocation>
</comment>
<sequence length="1204" mass="131833">MTAYANVHIALEQMRVRAIAAAEGSPLPAGDDQGSSDPPRVLVLGPENSGKTSVCKILANYTVRAGQDWAPMLVNVDPSEGGWAVPGAISAASISAPIQTSNPANPLGSVATSAPNHVSSNALLPLSYWYGHAEMRRNPLLMDRLIRNLGENIRDRWENDTIGRSSGLIVDTPSSFAASSGTGSDHRLTMIKACVDAFNINVILVVGHEKLNVEMQRMYGNRMAVVKIPKSGGVVELDPAYRERVHKYQLHNYFYGYLIEPPAGLSTKAHVQAGEQTPELTSHLSPSSMSVNFGDITIYRIGEETMAPTSALPIGATRAVSEMQPLLVDPAQPGSGLYNAVLAILAPPNPDESERYDEEVLDLPVVGYVVIFAEQTNDRVVSDAELTVAPSTKSALLLHISRELSCIAVQSASLTHLLPCAPATMDSSAAGMFGQPSSLLFPSDSQTLLGESQSCIASVVEEETFVSNGLLFEEASSNTRPTEPSGCTPREEGFGEAPLLLGGFSLLSEDTQSQSQDDDLPDVADVLKSYANKVSSLKPVPSTSKVLSSKTFDGSTVYFTRKPRRRDPNGALARAGVLSHKDGQFKNLLDVPIHRMLDDLSESVAAKLANDEAELHKPAQLANSTNTTLWVDRYKPQRFTELLGDDRVHREVLSWVKEWDACVFGKGKARGKKRARGDEDGENLDEWRRPKEKLLLLSGPPGLGKTTLAHIVASHAGYDVFEINASDARSADVVDQRIRPALESGARVGSSRPYLVVIDEIDGATGGSDNSGGFIHKLIQLTLDKPRKKVRRLREICEREGMKADARALATLVGVAQGDFRGCLNTLQMLKARNRDVTENMVRSATQGMKEAEASQMTVLNDLFAPLSRKRAKELGIREDEARYVSRLSREIEGCCFEHYALLHRHDGTFTRYVKGTEWLCTYDALSGAMRTDREYSLMPYLSYPLVAFYPLFQERGAQKAERPKADWEHYTQTKTNKEIYESLARCLRTAASRCSGDWRHFASEPLLQLEIAPYINRIISPPLRPVNSQVIRPAEKALLARLVDIMSVLELRFVQEKNEEGQLIYRLDPPIDVFVTYEGKRAADIAVSRYAVRHLVAAEIDAKVIARQAEGIEKAKGGKAGFFAARDKSGTDDGQPATKRARQDDKPAEKVAVDFFGRPIVPKDTPSQGAKAVPKAKPYRVSYKFNEGNSAAVRKPVKVSAFL</sequence>
<dbReference type="PANTHER" id="PTHR46765:SF1">
    <property type="entry name" value="P-LOOP CONTAINING NUCLEOSIDE TRIPHOSPHATE HYDROLASES SUPERFAMILY PROTEIN"/>
    <property type="match status" value="1"/>
</dbReference>
<dbReference type="AlphaFoldDB" id="A0AAD7TVW9"/>
<evidence type="ECO:0000259" key="12">
    <source>
        <dbReference type="SMART" id="SM00382"/>
    </source>
</evidence>
<dbReference type="InterPro" id="IPR032319">
    <property type="entry name" value="CLP1_P"/>
</dbReference>
<dbReference type="CDD" id="cd00009">
    <property type="entry name" value="AAA"/>
    <property type="match status" value="1"/>
</dbReference>
<proteinExistence type="inferred from homology"/>
<name>A0AAD7TVW9_9APHY</name>
<comment type="similarity">
    <text evidence="10">Belongs to the activator 1 small subunits family. CTF18 subfamily.</text>
</comment>
<dbReference type="Gene3D" id="2.40.30.330">
    <property type="entry name" value="Pre-mRNA cleavage complex subunit Clp1, C-terminal domain"/>
    <property type="match status" value="1"/>
</dbReference>
<dbReference type="SUPFAM" id="SSF52540">
    <property type="entry name" value="P-loop containing nucleoside triphosphate hydrolases"/>
    <property type="match status" value="2"/>
</dbReference>
<dbReference type="Gene3D" id="3.40.50.300">
    <property type="entry name" value="P-loop containing nucleotide triphosphate hydrolases"/>
    <property type="match status" value="2"/>
</dbReference>
<reference evidence="13" key="1">
    <citation type="submission" date="2022-11" db="EMBL/GenBank/DDBJ databases">
        <title>Genome Sequence of Cubamyces cubensis.</title>
        <authorList>
            <person name="Buettner E."/>
        </authorList>
    </citation>
    <scope>NUCLEOTIDE SEQUENCE</scope>
    <source>
        <strain evidence="13">MPL-01</strain>
    </source>
</reference>
<gene>
    <name evidence="13" type="ORF">ONZ51_g4952</name>
</gene>
<evidence type="ECO:0000256" key="6">
    <source>
        <dbReference type="ARBA" id="ARBA00022840"/>
    </source>
</evidence>
<dbReference type="PANTHER" id="PTHR46765">
    <property type="entry name" value="P-LOOP CONTAINING NUCLEOSIDE TRIPHOSPHATE HYDROLASES SUPERFAMILY PROTEIN"/>
    <property type="match status" value="1"/>
</dbReference>
<keyword evidence="9" id="KW-0131">Cell cycle</keyword>
<dbReference type="Pfam" id="PF06807">
    <property type="entry name" value="Clp1"/>
    <property type="match status" value="1"/>
</dbReference>
<accession>A0AAD7TVW9</accession>
<dbReference type="SMART" id="SM00382">
    <property type="entry name" value="AAA"/>
    <property type="match status" value="2"/>
</dbReference>
<feature type="region of interest" description="Disordered" evidence="11">
    <location>
        <begin position="1124"/>
        <end position="1149"/>
    </location>
</feature>
<protein>
    <recommendedName>
        <fullName evidence="3">Polynucleotide 5'-hydroxyl-kinase GRC3</fullName>
    </recommendedName>
    <alternativeName>
        <fullName evidence="2">Polynucleotide 5'-hydroxyl-kinase grc3</fullName>
    </alternativeName>
</protein>
<evidence type="ECO:0000256" key="1">
    <source>
        <dbReference type="ARBA" id="ARBA00004123"/>
    </source>
</evidence>
<keyword evidence="8" id="KW-0539">Nucleus</keyword>
<evidence type="ECO:0000313" key="13">
    <source>
        <dbReference type="EMBL" id="KAJ8483053.1"/>
    </source>
</evidence>
<feature type="domain" description="AAA+ ATPase" evidence="12">
    <location>
        <begin position="691"/>
        <end position="834"/>
    </location>
</feature>
<evidence type="ECO:0000256" key="9">
    <source>
        <dbReference type="ARBA" id="ARBA00023306"/>
    </source>
</evidence>
<dbReference type="GO" id="GO:0031124">
    <property type="term" value="P:mRNA 3'-end processing"/>
    <property type="evidence" value="ECO:0007669"/>
    <property type="project" value="InterPro"/>
</dbReference>
<dbReference type="CDD" id="cd18140">
    <property type="entry name" value="HLD_clamp_RFC"/>
    <property type="match status" value="1"/>
</dbReference>
<dbReference type="Pfam" id="PF00004">
    <property type="entry name" value="AAA"/>
    <property type="match status" value="1"/>
</dbReference>
<evidence type="ECO:0000256" key="11">
    <source>
        <dbReference type="SAM" id="MobiDB-lite"/>
    </source>
</evidence>
<evidence type="ECO:0000256" key="5">
    <source>
        <dbReference type="ARBA" id="ARBA00022741"/>
    </source>
</evidence>
<comment type="caution">
    <text evidence="13">The sequence shown here is derived from an EMBL/GenBank/DDBJ whole genome shotgun (WGS) entry which is preliminary data.</text>
</comment>